<evidence type="ECO:0000256" key="4">
    <source>
        <dbReference type="ARBA" id="ARBA00022630"/>
    </source>
</evidence>
<dbReference type="AlphaFoldDB" id="A0A0A9X5F0"/>
<name>A0A0A9X5F0_LYGHE</name>
<keyword evidence="5" id="KW-0274">FAD</keyword>
<keyword evidence="8" id="KW-0560">Oxidoreductase</keyword>
<dbReference type="PANTHER" id="PTHR42737:SF8">
    <property type="entry name" value="THIOREDOXIN-DISULFIDE REDUCTASE"/>
    <property type="match status" value="1"/>
</dbReference>
<evidence type="ECO:0000256" key="5">
    <source>
        <dbReference type="ARBA" id="ARBA00022827"/>
    </source>
</evidence>
<evidence type="ECO:0000313" key="14">
    <source>
        <dbReference type="EMBL" id="JAG64288.1"/>
    </source>
</evidence>
<dbReference type="FunFam" id="3.50.50.60:FF:000012">
    <property type="entry name" value="Thioredoxin reductase 1, cytoplasmic"/>
    <property type="match status" value="1"/>
</dbReference>
<evidence type="ECO:0000256" key="8">
    <source>
        <dbReference type="ARBA" id="ARBA00023002"/>
    </source>
</evidence>
<dbReference type="SUPFAM" id="SSF51905">
    <property type="entry name" value="FAD/NAD(P)-binding domain"/>
    <property type="match status" value="1"/>
</dbReference>
<evidence type="ECO:0000256" key="10">
    <source>
        <dbReference type="ARBA" id="ARBA00023284"/>
    </source>
</evidence>
<dbReference type="InterPro" id="IPR016156">
    <property type="entry name" value="FAD/NAD-linked_Rdtase_dimer_sf"/>
</dbReference>
<dbReference type="InterPro" id="IPR023753">
    <property type="entry name" value="FAD/NAD-binding_dom"/>
</dbReference>
<dbReference type="GO" id="GO:0005739">
    <property type="term" value="C:mitochondrion"/>
    <property type="evidence" value="ECO:0007669"/>
    <property type="project" value="TreeGrafter"/>
</dbReference>
<dbReference type="Pfam" id="PF02852">
    <property type="entry name" value="Pyr_redox_dim"/>
    <property type="match status" value="1"/>
</dbReference>
<evidence type="ECO:0000256" key="6">
    <source>
        <dbReference type="ARBA" id="ARBA00022857"/>
    </source>
</evidence>
<dbReference type="EMBL" id="GBRD01001533">
    <property type="protein sequence ID" value="JAG64288.1"/>
    <property type="molecule type" value="Transcribed_RNA"/>
</dbReference>
<evidence type="ECO:0000259" key="12">
    <source>
        <dbReference type="Pfam" id="PF07992"/>
    </source>
</evidence>
<reference evidence="13" key="1">
    <citation type="journal article" date="2014" name="PLoS ONE">
        <title>Transcriptome-Based Identification of ABC Transporters in the Western Tarnished Plant Bug Lygus hesperus.</title>
        <authorList>
            <person name="Hull J.J."/>
            <person name="Chaney K."/>
            <person name="Geib S.M."/>
            <person name="Fabrick J.A."/>
            <person name="Brent C.S."/>
            <person name="Walsh D."/>
            <person name="Lavine L.C."/>
        </authorList>
    </citation>
    <scope>NUCLEOTIDE SEQUENCE</scope>
</reference>
<dbReference type="Pfam" id="PF07992">
    <property type="entry name" value="Pyr_redox_2"/>
    <property type="match status" value="1"/>
</dbReference>
<reference evidence="13" key="2">
    <citation type="submission" date="2014-07" db="EMBL/GenBank/DDBJ databases">
        <authorList>
            <person name="Hull J."/>
        </authorList>
    </citation>
    <scope>NUCLEOTIDE SEQUENCE</scope>
</reference>
<keyword evidence="7" id="KW-0712">Selenocysteine</keyword>
<dbReference type="GO" id="GO:0004791">
    <property type="term" value="F:thioredoxin-disulfide reductase (NADPH) activity"/>
    <property type="evidence" value="ECO:0007669"/>
    <property type="project" value="UniProtKB-EC"/>
</dbReference>
<keyword evidence="4" id="KW-0285">Flavoprotein</keyword>
<keyword evidence="6" id="KW-0521">NADP</keyword>
<feature type="domain" description="FAD/NAD(P)-binding" evidence="12">
    <location>
        <begin position="34"/>
        <end position="278"/>
    </location>
</feature>
<dbReference type="GO" id="GO:0045454">
    <property type="term" value="P:cell redox homeostasis"/>
    <property type="evidence" value="ECO:0007669"/>
    <property type="project" value="InterPro"/>
</dbReference>
<dbReference type="SUPFAM" id="SSF55424">
    <property type="entry name" value="FAD/NAD-linked reductases, dimerisation (C-terminal) domain"/>
    <property type="match status" value="1"/>
</dbReference>
<gene>
    <name evidence="13" type="primary">Txnrd2</name>
    <name evidence="13" type="ORF">CM83_14369</name>
</gene>
<dbReference type="InterPro" id="IPR006338">
    <property type="entry name" value="Thioredoxin/glutathione_Rdtase"/>
</dbReference>
<dbReference type="InterPro" id="IPR046952">
    <property type="entry name" value="GSHR/TRXR-like"/>
</dbReference>
<dbReference type="PRINTS" id="PR00368">
    <property type="entry name" value="FADPNR"/>
</dbReference>
<evidence type="ECO:0000313" key="13">
    <source>
        <dbReference type="EMBL" id="JAG14886.1"/>
    </source>
</evidence>
<dbReference type="Gene3D" id="3.50.50.60">
    <property type="entry name" value="FAD/NAD(P)-binding domain"/>
    <property type="match status" value="2"/>
</dbReference>
<dbReference type="NCBIfam" id="TIGR01438">
    <property type="entry name" value="TGR"/>
    <property type="match status" value="1"/>
</dbReference>
<dbReference type="GO" id="GO:0050660">
    <property type="term" value="F:flavin adenine dinucleotide binding"/>
    <property type="evidence" value="ECO:0007669"/>
    <property type="project" value="InterPro"/>
</dbReference>
<evidence type="ECO:0000256" key="3">
    <source>
        <dbReference type="ARBA" id="ARBA00012610"/>
    </source>
</evidence>
<comment type="similarity">
    <text evidence="2">Belongs to the class-I pyridine nucleotide-disulfide oxidoreductase family.</text>
</comment>
<dbReference type="GO" id="GO:0006749">
    <property type="term" value="P:glutathione metabolic process"/>
    <property type="evidence" value="ECO:0007669"/>
    <property type="project" value="TreeGrafter"/>
</dbReference>
<proteinExistence type="inferred from homology"/>
<dbReference type="InterPro" id="IPR004099">
    <property type="entry name" value="Pyr_nucl-diS_OxRdtase_dimer"/>
</dbReference>
<organism evidence="13">
    <name type="scientific">Lygus hesperus</name>
    <name type="common">Western plant bug</name>
    <dbReference type="NCBI Taxonomy" id="30085"/>
    <lineage>
        <taxon>Eukaryota</taxon>
        <taxon>Metazoa</taxon>
        <taxon>Ecdysozoa</taxon>
        <taxon>Arthropoda</taxon>
        <taxon>Hexapoda</taxon>
        <taxon>Insecta</taxon>
        <taxon>Pterygota</taxon>
        <taxon>Neoptera</taxon>
        <taxon>Paraneoptera</taxon>
        <taxon>Hemiptera</taxon>
        <taxon>Heteroptera</taxon>
        <taxon>Panheteroptera</taxon>
        <taxon>Cimicomorpha</taxon>
        <taxon>Miridae</taxon>
        <taxon>Mirini</taxon>
        <taxon>Lygus</taxon>
    </lineage>
</organism>
<dbReference type="PRINTS" id="PR00411">
    <property type="entry name" value="PNDRDTASEI"/>
</dbReference>
<dbReference type="PANTHER" id="PTHR42737">
    <property type="entry name" value="GLUTATHIONE REDUCTASE"/>
    <property type="match status" value="1"/>
</dbReference>
<evidence type="ECO:0000256" key="2">
    <source>
        <dbReference type="ARBA" id="ARBA00007532"/>
    </source>
</evidence>
<dbReference type="InterPro" id="IPR036188">
    <property type="entry name" value="FAD/NAD-bd_sf"/>
</dbReference>
<evidence type="ECO:0000256" key="9">
    <source>
        <dbReference type="ARBA" id="ARBA00023157"/>
    </source>
</evidence>
<evidence type="ECO:0000256" key="7">
    <source>
        <dbReference type="ARBA" id="ARBA00022933"/>
    </source>
</evidence>
<dbReference type="GO" id="GO:0034599">
    <property type="term" value="P:cellular response to oxidative stress"/>
    <property type="evidence" value="ECO:0007669"/>
    <property type="project" value="TreeGrafter"/>
</dbReference>
<comment type="cofactor">
    <cofactor evidence="1">
        <name>FAD</name>
        <dbReference type="ChEBI" id="CHEBI:57692"/>
    </cofactor>
</comment>
<feature type="domain" description="Pyridine nucleotide-disulphide oxidoreductase dimerisation" evidence="11">
    <location>
        <begin position="298"/>
        <end position="408"/>
    </location>
</feature>
<protein>
    <recommendedName>
        <fullName evidence="3">thioredoxin-disulfide reductase (NADPH)</fullName>
        <ecNumber evidence="3">1.8.1.9</ecNumber>
    </recommendedName>
</protein>
<dbReference type="GO" id="GO:0005829">
    <property type="term" value="C:cytosol"/>
    <property type="evidence" value="ECO:0007669"/>
    <property type="project" value="TreeGrafter"/>
</dbReference>
<evidence type="ECO:0000259" key="11">
    <source>
        <dbReference type="Pfam" id="PF02852"/>
    </source>
</evidence>
<dbReference type="EMBL" id="GBHO01028718">
    <property type="protein sequence ID" value="JAG14886.1"/>
    <property type="molecule type" value="Transcribed_RNA"/>
</dbReference>
<keyword evidence="10" id="KW-0676">Redox-active center</keyword>
<sequence length="424" mass="46689">MHRASQIRNDMSDALDFGWEFNKEGVTHNWERMVSQVQSYIKSLNFGYRKMLMENNVKYFNSFGSFVDKHTLKLKTDTTESQITARNFVIATGGRPKYPDVPGAKQLCITSDDLFSMKNRPGKVLVIGASYVALECAGFLNGLGYDTTVMVRSILLRGFDQQMAARIEDHMTSCGVKFIKNTVPTLFKKDEKTGAIATSGETNGKKTFSGAFDTVLLAIGREACTGKLNLEGIGVKINPTSKKVIVDEKERTSVPTIFAIGDVADGKPELTPVAIQAGQLLAKRLFNMSTLLMDYKNVPTSVFTPCEYGCVGFTEEDAILKHGAKIEVYHQEFAYLEGVMTERAPKSYVKLIVLKEDKEEYVIGAHIFCPNAGEIIQGFALGIKMGAKKKDFNELVGIHPTVAEIFTTLNVTKSSGKNAEATGC</sequence>
<accession>A0A0A9X5F0</accession>
<reference evidence="14" key="3">
    <citation type="submission" date="2014-09" db="EMBL/GenBank/DDBJ databases">
        <authorList>
            <person name="Magalhaes I.L.F."/>
            <person name="Oliveira U."/>
            <person name="Santos F.R."/>
            <person name="Vidigal T.H.D.A."/>
            <person name="Brescovit A.D."/>
            <person name="Santos A.J."/>
        </authorList>
    </citation>
    <scope>NUCLEOTIDE SEQUENCE</scope>
</reference>
<dbReference type="EC" id="1.8.1.9" evidence="3"/>
<dbReference type="GO" id="GO:0004362">
    <property type="term" value="F:glutathione-disulfide reductase (NADPH) activity"/>
    <property type="evidence" value="ECO:0007669"/>
    <property type="project" value="TreeGrafter"/>
</dbReference>
<dbReference type="Gene3D" id="3.30.390.30">
    <property type="match status" value="1"/>
</dbReference>
<evidence type="ECO:0000256" key="1">
    <source>
        <dbReference type="ARBA" id="ARBA00001974"/>
    </source>
</evidence>
<keyword evidence="9" id="KW-1015">Disulfide bond</keyword>